<dbReference type="PANTHER" id="PTHR30005">
    <property type="entry name" value="EXOPOLYPHOSPHATASE"/>
    <property type="match status" value="1"/>
</dbReference>
<dbReference type="GO" id="GO:0016462">
    <property type="term" value="F:pyrophosphatase activity"/>
    <property type="evidence" value="ECO:0007669"/>
    <property type="project" value="TreeGrafter"/>
</dbReference>
<dbReference type="AlphaFoldDB" id="A0A1H6LW53"/>
<dbReference type="RefSeq" id="WP_090847292.1">
    <property type="nucleotide sequence ID" value="NZ_FNXG01000002.1"/>
</dbReference>
<feature type="domain" description="Exopolyphosphatase C-terminal" evidence="2">
    <location>
        <begin position="360"/>
        <end position="499"/>
    </location>
</feature>
<dbReference type="EMBL" id="FNXG01000002">
    <property type="protein sequence ID" value="SEH90730.1"/>
    <property type="molecule type" value="Genomic_DNA"/>
</dbReference>
<evidence type="ECO:0000313" key="4">
    <source>
        <dbReference type="Proteomes" id="UP000199125"/>
    </source>
</evidence>
<dbReference type="InterPro" id="IPR003695">
    <property type="entry name" value="Ppx_GppA_N"/>
</dbReference>
<dbReference type="SUPFAM" id="SSF53067">
    <property type="entry name" value="Actin-like ATPase domain"/>
    <property type="match status" value="2"/>
</dbReference>
<dbReference type="CDD" id="cd24052">
    <property type="entry name" value="ASKHA_NBD_HpPPX-GppA-like"/>
    <property type="match status" value="1"/>
</dbReference>
<dbReference type="STRING" id="65735.SAMN04488075_1749"/>
<name>A0A1H6LW53_9RHOB</name>
<accession>A0A1H6LW53</accession>
<dbReference type="Gene3D" id="3.30.420.40">
    <property type="match status" value="1"/>
</dbReference>
<reference evidence="4" key="1">
    <citation type="submission" date="2016-10" db="EMBL/GenBank/DDBJ databases">
        <authorList>
            <person name="Varghese N."/>
            <person name="Submissions S."/>
        </authorList>
    </citation>
    <scope>NUCLEOTIDE SEQUENCE [LARGE SCALE GENOMIC DNA]</scope>
    <source>
        <strain evidence="4">DSM 11593</strain>
    </source>
</reference>
<protein>
    <submittedName>
        <fullName evidence="3">Exopolyphosphatase / guanosine-5'-triphosphate,3'-diphosphate pyrophosphatase</fullName>
    </submittedName>
</protein>
<keyword evidence="4" id="KW-1185">Reference proteome</keyword>
<proteinExistence type="predicted"/>
<dbReference type="InterPro" id="IPR043129">
    <property type="entry name" value="ATPase_NBD"/>
</dbReference>
<gene>
    <name evidence="3" type="ORF">SAMN04488075_1749</name>
</gene>
<dbReference type="Proteomes" id="UP000199125">
    <property type="component" value="Unassembled WGS sequence"/>
</dbReference>
<dbReference type="InterPro" id="IPR048951">
    <property type="entry name" value="Ppx_C"/>
</dbReference>
<organism evidence="3 4">
    <name type="scientific">Paracoccus alkenifer</name>
    <dbReference type="NCBI Taxonomy" id="65735"/>
    <lineage>
        <taxon>Bacteria</taxon>
        <taxon>Pseudomonadati</taxon>
        <taxon>Pseudomonadota</taxon>
        <taxon>Alphaproteobacteria</taxon>
        <taxon>Rhodobacterales</taxon>
        <taxon>Paracoccaceae</taxon>
        <taxon>Paracoccus</taxon>
    </lineage>
</organism>
<dbReference type="Pfam" id="PF02541">
    <property type="entry name" value="Ppx-GppA"/>
    <property type="match status" value="1"/>
</dbReference>
<evidence type="ECO:0000259" key="1">
    <source>
        <dbReference type="Pfam" id="PF02541"/>
    </source>
</evidence>
<evidence type="ECO:0000259" key="2">
    <source>
        <dbReference type="Pfam" id="PF21697"/>
    </source>
</evidence>
<dbReference type="PANTHER" id="PTHR30005:SF0">
    <property type="entry name" value="RETROGRADE REGULATION PROTEIN 2"/>
    <property type="match status" value="1"/>
</dbReference>
<dbReference type="OrthoDB" id="3698573at2"/>
<dbReference type="SUPFAM" id="SSF109604">
    <property type="entry name" value="HD-domain/PDEase-like"/>
    <property type="match status" value="1"/>
</dbReference>
<dbReference type="InterPro" id="IPR050273">
    <property type="entry name" value="GppA/Ppx_hydrolase"/>
</dbReference>
<evidence type="ECO:0000313" key="3">
    <source>
        <dbReference type="EMBL" id="SEH90730.1"/>
    </source>
</evidence>
<dbReference type="Pfam" id="PF21697">
    <property type="entry name" value="Ppx_C"/>
    <property type="match status" value="1"/>
</dbReference>
<dbReference type="Gene3D" id="3.30.420.150">
    <property type="entry name" value="Exopolyphosphatase. Domain 2"/>
    <property type="match status" value="1"/>
</dbReference>
<feature type="domain" description="Ppx/GppA phosphatase N-terminal" evidence="1">
    <location>
        <begin position="44"/>
        <end position="318"/>
    </location>
</feature>
<dbReference type="Gene3D" id="1.10.3210.10">
    <property type="entry name" value="Hypothetical protein af1432"/>
    <property type="match status" value="1"/>
</dbReference>
<sequence length="508" mass="55322">MNVKSASGQKFAPFGKHGLPVRSMRELARVGVVDVGSNSIRLVVFDGAARSPAYFYNEKVMAGLGQGLASTGRLNPEGVQRGMAALKRFSTLARDMGIEALTCVATAAVREAEDGPAFHRAVARKTGLKLVIIDGEEEARLSAQGVLLGWPDARGLVCDMGGSSVELAEVADGKIGRRATSPLGPFRLQLVERKALRRHVEKLVEALAESVGRDHARIYLVGGSWRAIARLDMERRGYPMTVLHEYRMTPDDVMATLKWIGNATPAELKSRTGISALRLELVPLAVQVLRQMVLTFAPQEIAVSSYGIREGLLYEQMSSGIRKRDPLIEAAKFTERKMARLPGAGKRLFQFLAPVFAGAAPERERLIRAACLLHDTSWRAHPDYRAEASFDNVTHSNMTALSHPERVFLGLSLLHRYTNSRTGCLVEPLLPLLGAEEIRDAEIVGRAMRFGAMFSIGDPTEAGALELDRDAGTLTLTLTDSGRELMGEVVEARFRALASALKVTAVIS</sequence>